<comment type="caution">
    <text evidence="1">The sequence shown here is derived from an EMBL/GenBank/DDBJ whole genome shotgun (WGS) entry which is preliminary data.</text>
</comment>
<dbReference type="RefSeq" id="WP_185054220.1">
    <property type="nucleotide sequence ID" value="NZ_BAABIX010000012.1"/>
</dbReference>
<evidence type="ECO:0000313" key="1">
    <source>
        <dbReference type="EMBL" id="MBB5137301.1"/>
    </source>
</evidence>
<protein>
    <submittedName>
        <fullName evidence="1">Uncharacterized protein</fullName>
    </submittedName>
</protein>
<dbReference type="AlphaFoldDB" id="A0A840PHK8"/>
<name>A0A840PHK8_9ACTN</name>
<sequence length="60" mass="6520">MRIANVAGRVVLAYGEEPIDVRKAGRGEFGPSPSAVFGRWARFGAWADAEHGRSGSAYRR</sequence>
<keyword evidence="2" id="KW-1185">Reference proteome</keyword>
<organism evidence="1 2">
    <name type="scientific">Thermocatellispora tengchongensis</name>
    <dbReference type="NCBI Taxonomy" id="1073253"/>
    <lineage>
        <taxon>Bacteria</taxon>
        <taxon>Bacillati</taxon>
        <taxon>Actinomycetota</taxon>
        <taxon>Actinomycetes</taxon>
        <taxon>Streptosporangiales</taxon>
        <taxon>Streptosporangiaceae</taxon>
        <taxon>Thermocatellispora</taxon>
    </lineage>
</organism>
<dbReference type="EMBL" id="JACHGN010000017">
    <property type="protein sequence ID" value="MBB5137301.1"/>
    <property type="molecule type" value="Genomic_DNA"/>
</dbReference>
<evidence type="ECO:0000313" key="2">
    <source>
        <dbReference type="Proteomes" id="UP000578449"/>
    </source>
</evidence>
<dbReference type="Proteomes" id="UP000578449">
    <property type="component" value="Unassembled WGS sequence"/>
</dbReference>
<gene>
    <name evidence="1" type="ORF">HNP84_007053</name>
</gene>
<accession>A0A840PHK8</accession>
<reference evidence="1 2" key="1">
    <citation type="submission" date="2020-08" db="EMBL/GenBank/DDBJ databases">
        <title>Genomic Encyclopedia of Type Strains, Phase IV (KMG-IV): sequencing the most valuable type-strain genomes for metagenomic binning, comparative biology and taxonomic classification.</title>
        <authorList>
            <person name="Goeker M."/>
        </authorList>
    </citation>
    <scope>NUCLEOTIDE SEQUENCE [LARGE SCALE GENOMIC DNA]</scope>
    <source>
        <strain evidence="1 2">DSM 45615</strain>
    </source>
</reference>
<proteinExistence type="predicted"/>